<proteinExistence type="inferred from homology"/>
<keyword evidence="7" id="KW-1185">Reference proteome</keyword>
<comment type="similarity">
    <text evidence="1 5">Belongs to the 5-formyltetrahydrofolate cyclo-ligase family.</text>
</comment>
<dbReference type="GO" id="GO:0035999">
    <property type="term" value="P:tetrahydrofolate interconversion"/>
    <property type="evidence" value="ECO:0007669"/>
    <property type="project" value="TreeGrafter"/>
</dbReference>
<dbReference type="PATRIC" id="fig|546269.5.peg.126"/>
<feature type="binding site" evidence="4">
    <location>
        <begin position="134"/>
        <end position="142"/>
    </location>
    <ligand>
        <name>ATP</name>
        <dbReference type="ChEBI" id="CHEBI:30616"/>
    </ligand>
</feature>
<dbReference type="NCBIfam" id="TIGR02727">
    <property type="entry name" value="MTHFS_bact"/>
    <property type="match status" value="1"/>
</dbReference>
<dbReference type="GO" id="GO:0005524">
    <property type="term" value="F:ATP binding"/>
    <property type="evidence" value="ECO:0007669"/>
    <property type="project" value="UniProtKB-KW"/>
</dbReference>
<dbReference type="GO" id="GO:0030272">
    <property type="term" value="F:5-formyltetrahydrofolate cyclo-ligase activity"/>
    <property type="evidence" value="ECO:0007669"/>
    <property type="project" value="UniProtKB-EC"/>
</dbReference>
<dbReference type="OrthoDB" id="9801938at2"/>
<feature type="binding site" evidence="4">
    <location>
        <position position="49"/>
    </location>
    <ligand>
        <name>substrate</name>
    </ligand>
</feature>
<dbReference type="KEGG" id="faa:HMPREF0389_00523"/>
<dbReference type="Gene3D" id="3.40.50.10420">
    <property type="entry name" value="NagB/RpiA/CoA transferase-like"/>
    <property type="match status" value="1"/>
</dbReference>
<dbReference type="Pfam" id="PF01812">
    <property type="entry name" value="5-FTHF_cyc-lig"/>
    <property type="match status" value="1"/>
</dbReference>
<evidence type="ECO:0000313" key="7">
    <source>
        <dbReference type="Proteomes" id="UP000007468"/>
    </source>
</evidence>
<evidence type="ECO:0000256" key="1">
    <source>
        <dbReference type="ARBA" id="ARBA00010638"/>
    </source>
</evidence>
<keyword evidence="5" id="KW-0460">Magnesium</keyword>
<reference evidence="7" key="1">
    <citation type="submission" date="2010-12" db="EMBL/GenBank/DDBJ databases">
        <title>The genome sequence of Filifactor alocis strain ATCC 35896.</title>
        <authorList>
            <consortium name="The Broad Institute Genome Sequencing Platform"/>
            <person name="Ward D."/>
            <person name="Earl A."/>
            <person name="Feldgarden M."/>
            <person name="Young S.K."/>
            <person name="Gargeya S."/>
            <person name="Zeng Q."/>
            <person name="Alvarado L."/>
            <person name="Berlin A."/>
            <person name="Bochicchio J."/>
            <person name="Chapman S.B."/>
            <person name="Chen Z."/>
            <person name="Freedman E."/>
            <person name="Gellesch M."/>
            <person name="Goldberg J."/>
            <person name="Griggs A."/>
            <person name="Gujja S."/>
            <person name="Heilman E."/>
            <person name="Heiman D."/>
            <person name="Howarth C."/>
            <person name="Mehta T."/>
            <person name="Neiman D."/>
            <person name="Pearson M."/>
            <person name="Roberts A."/>
            <person name="Saif S."/>
            <person name="Shea T."/>
            <person name="Shenoy N."/>
            <person name="Sisk P."/>
            <person name="Stolte C."/>
            <person name="Sykes S."/>
            <person name="White J."/>
            <person name="Yandava C."/>
            <person name="Izard J."/>
            <person name="Blanton J.M."/>
            <person name="Baranova O.V."/>
            <person name="Tanner A.C."/>
            <person name="Dewhirst F.E."/>
            <person name="Haas B."/>
            <person name="Nusbaum C."/>
            <person name="Birren B."/>
        </authorList>
    </citation>
    <scope>NUCLEOTIDE SEQUENCE [LARGE SCALE GENOMIC DNA]</scope>
    <source>
        <strain evidence="7">ATCC 35896 / D40 B5</strain>
    </source>
</reference>
<dbReference type="InterPro" id="IPR037171">
    <property type="entry name" value="NagB/RpiA_transferase-like"/>
</dbReference>
<dbReference type="AlphaFoldDB" id="D6GSG5"/>
<dbReference type="PIRSF" id="PIRSF006806">
    <property type="entry name" value="FTHF_cligase"/>
    <property type="match status" value="1"/>
</dbReference>
<keyword evidence="2 4" id="KW-0547">Nucleotide-binding</keyword>
<dbReference type="Proteomes" id="UP000007468">
    <property type="component" value="Chromosome"/>
</dbReference>
<keyword evidence="3 4" id="KW-0067">ATP-binding</keyword>
<organism evidence="6 7">
    <name type="scientific">Filifactor alocis (strain ATCC 35896 / CCUG 47790 / D40 B5)</name>
    <name type="common">Fusobacterium alocis</name>
    <dbReference type="NCBI Taxonomy" id="546269"/>
    <lineage>
        <taxon>Bacteria</taxon>
        <taxon>Bacillati</taxon>
        <taxon>Bacillota</taxon>
        <taxon>Clostridia</taxon>
        <taxon>Peptostreptococcales</taxon>
        <taxon>Filifactoraceae</taxon>
        <taxon>Filifactor</taxon>
    </lineage>
</organism>
<comment type="cofactor">
    <cofactor evidence="5">
        <name>Mg(2+)</name>
        <dbReference type="ChEBI" id="CHEBI:18420"/>
    </cofactor>
</comment>
<comment type="catalytic activity">
    <reaction evidence="5">
        <text>(6S)-5-formyl-5,6,7,8-tetrahydrofolate + ATP = (6R)-5,10-methenyltetrahydrofolate + ADP + phosphate</text>
        <dbReference type="Rhea" id="RHEA:10488"/>
        <dbReference type="ChEBI" id="CHEBI:30616"/>
        <dbReference type="ChEBI" id="CHEBI:43474"/>
        <dbReference type="ChEBI" id="CHEBI:57455"/>
        <dbReference type="ChEBI" id="CHEBI:57457"/>
        <dbReference type="ChEBI" id="CHEBI:456216"/>
        <dbReference type="EC" id="6.3.3.2"/>
    </reaction>
</comment>
<protein>
    <recommendedName>
        <fullName evidence="5">5-formyltetrahydrofolate cyclo-ligase</fullName>
        <ecNumber evidence="5">6.3.3.2</ecNumber>
    </recommendedName>
</protein>
<feature type="binding site" evidence="4">
    <location>
        <position position="54"/>
    </location>
    <ligand>
        <name>substrate</name>
    </ligand>
</feature>
<keyword evidence="6" id="KW-0436">Ligase</keyword>
<dbReference type="InterPro" id="IPR002698">
    <property type="entry name" value="FTHF_cligase"/>
</dbReference>
<dbReference type="PANTHER" id="PTHR23407">
    <property type="entry name" value="ATPASE INHIBITOR/5-FORMYLTETRAHYDROFOLATE CYCLO-LIGASE"/>
    <property type="match status" value="1"/>
</dbReference>
<gene>
    <name evidence="6" type="ordered locus">HMPREF0389_00523</name>
</gene>
<sequence length="189" mass="21919">MTKKEFRQFAIKKRNSLSSEERISFSNQILQHLINSEIYQDSKKIFMYLSFQSEVDTFQLLSRALQDNKEVYAPITLPDEKKLLCGRVEDPDRDLEKDFYGILSPILQDNNIASPTDIDFVIVPGAAFDIHGYRMGYGGGYYDCFLPTLSKNAKIVALAFEEQIYPDIPKENHDIKMQYIVTEKRFLIL</sequence>
<evidence type="ECO:0000256" key="2">
    <source>
        <dbReference type="ARBA" id="ARBA00022741"/>
    </source>
</evidence>
<dbReference type="PANTHER" id="PTHR23407:SF1">
    <property type="entry name" value="5-FORMYLTETRAHYDROFOLATE CYCLO-LIGASE"/>
    <property type="match status" value="1"/>
</dbReference>
<name>D6GSG5_FILAD</name>
<keyword evidence="5" id="KW-0479">Metal-binding</keyword>
<dbReference type="RefSeq" id="WP_014261789.1">
    <property type="nucleotide sequence ID" value="NC_016630.1"/>
</dbReference>
<dbReference type="GO" id="GO:0009396">
    <property type="term" value="P:folic acid-containing compound biosynthetic process"/>
    <property type="evidence" value="ECO:0007669"/>
    <property type="project" value="TreeGrafter"/>
</dbReference>
<evidence type="ECO:0000256" key="4">
    <source>
        <dbReference type="PIRSR" id="PIRSR006806-1"/>
    </source>
</evidence>
<feature type="binding site" evidence="4">
    <location>
        <begin position="3"/>
        <end position="7"/>
    </location>
    <ligand>
        <name>ATP</name>
        <dbReference type="ChEBI" id="CHEBI:30616"/>
    </ligand>
</feature>
<dbReference type="SUPFAM" id="SSF100950">
    <property type="entry name" value="NagB/RpiA/CoA transferase-like"/>
    <property type="match status" value="1"/>
</dbReference>
<dbReference type="InterPro" id="IPR024185">
    <property type="entry name" value="FTHF_cligase-like_sf"/>
</dbReference>
<evidence type="ECO:0000313" key="6">
    <source>
        <dbReference type="EMBL" id="EFE28606.1"/>
    </source>
</evidence>
<accession>D6GSG5</accession>
<dbReference type="EC" id="6.3.3.2" evidence="5"/>
<evidence type="ECO:0000256" key="3">
    <source>
        <dbReference type="ARBA" id="ARBA00022840"/>
    </source>
</evidence>
<dbReference type="eggNOG" id="COG0212">
    <property type="taxonomic scope" value="Bacteria"/>
</dbReference>
<dbReference type="GO" id="GO:0046872">
    <property type="term" value="F:metal ion binding"/>
    <property type="evidence" value="ECO:0007669"/>
    <property type="project" value="UniProtKB-KW"/>
</dbReference>
<dbReference type="EMBL" id="CP002390">
    <property type="protein sequence ID" value="EFE28606.1"/>
    <property type="molecule type" value="Genomic_DNA"/>
</dbReference>
<dbReference type="STRING" id="546269.HMPREF0389_00523"/>
<evidence type="ECO:0000256" key="5">
    <source>
        <dbReference type="RuleBase" id="RU361279"/>
    </source>
</evidence>